<dbReference type="SUPFAM" id="SSF55729">
    <property type="entry name" value="Acyl-CoA N-acyltransferases (Nat)"/>
    <property type="match status" value="1"/>
</dbReference>
<dbReference type="InterPro" id="IPR016181">
    <property type="entry name" value="Acyl_CoA_acyltransferase"/>
</dbReference>
<dbReference type="RefSeq" id="WP_136005619.1">
    <property type="nucleotide sequence ID" value="NZ_SRYW01000010.1"/>
</dbReference>
<sequence length="168" mass="19184">MPPLRMPTASVADTDTLFRLMQLYYFDASRWSGENIQPDGLYDCTRSDVEATLREQPTWARLLWWEDTLCGFVLVDDVAFQGQPIRELADLFVLPTHRGKGIATAVVAALVTPQSGQWLLATWRRDLQAKAFWQRNLPRMGVEVTVPVQDDESDFDIRLIRRAGMTPD</sequence>
<dbReference type="Gene3D" id="3.40.630.30">
    <property type="match status" value="1"/>
</dbReference>
<dbReference type="GO" id="GO:0016747">
    <property type="term" value="F:acyltransferase activity, transferring groups other than amino-acyl groups"/>
    <property type="evidence" value="ECO:0007669"/>
    <property type="project" value="InterPro"/>
</dbReference>
<name>A0A4S2CWS5_STEMA</name>
<comment type="caution">
    <text evidence="2">The sequence shown here is derived from an EMBL/GenBank/DDBJ whole genome shotgun (WGS) entry which is preliminary data.</text>
</comment>
<dbReference type="PROSITE" id="PS51186">
    <property type="entry name" value="GNAT"/>
    <property type="match status" value="1"/>
</dbReference>
<evidence type="ECO:0000313" key="2">
    <source>
        <dbReference type="EMBL" id="TGY33437.1"/>
    </source>
</evidence>
<dbReference type="EMBL" id="SRYW01000010">
    <property type="protein sequence ID" value="TGY33437.1"/>
    <property type="molecule type" value="Genomic_DNA"/>
</dbReference>
<dbReference type="CDD" id="cd04301">
    <property type="entry name" value="NAT_SF"/>
    <property type="match status" value="1"/>
</dbReference>
<dbReference type="Pfam" id="PF00583">
    <property type="entry name" value="Acetyltransf_1"/>
    <property type="match status" value="1"/>
</dbReference>
<protein>
    <submittedName>
        <fullName evidence="2">GNAT family N-acetyltransferase</fullName>
    </submittedName>
</protein>
<dbReference type="OrthoDB" id="3216107at2"/>
<dbReference type="InterPro" id="IPR000182">
    <property type="entry name" value="GNAT_dom"/>
</dbReference>
<reference evidence="2 3" key="1">
    <citation type="submission" date="2019-04" db="EMBL/GenBank/DDBJ databases">
        <title>Microbes associate with the intestines of laboratory mice.</title>
        <authorList>
            <person name="Navarre W."/>
            <person name="Wong E."/>
            <person name="Huang K."/>
            <person name="Tropini C."/>
            <person name="Ng K."/>
            <person name="Yu B."/>
        </authorList>
    </citation>
    <scope>NUCLEOTIDE SEQUENCE [LARGE SCALE GENOMIC DNA]</scope>
    <source>
        <strain evidence="2 3">NM62_B4-13</strain>
    </source>
</reference>
<proteinExistence type="predicted"/>
<evidence type="ECO:0000313" key="3">
    <source>
        <dbReference type="Proteomes" id="UP000306631"/>
    </source>
</evidence>
<feature type="domain" description="N-acetyltransferase" evidence="1">
    <location>
        <begin position="4"/>
        <end position="164"/>
    </location>
</feature>
<accession>A0A4S2CWS5</accession>
<organism evidence="2 3">
    <name type="scientific">Stenotrophomonas maltophilia</name>
    <name type="common">Pseudomonas maltophilia</name>
    <name type="synonym">Xanthomonas maltophilia</name>
    <dbReference type="NCBI Taxonomy" id="40324"/>
    <lineage>
        <taxon>Bacteria</taxon>
        <taxon>Pseudomonadati</taxon>
        <taxon>Pseudomonadota</taxon>
        <taxon>Gammaproteobacteria</taxon>
        <taxon>Lysobacterales</taxon>
        <taxon>Lysobacteraceae</taxon>
        <taxon>Stenotrophomonas</taxon>
        <taxon>Stenotrophomonas maltophilia group</taxon>
    </lineage>
</organism>
<evidence type="ECO:0000259" key="1">
    <source>
        <dbReference type="PROSITE" id="PS51186"/>
    </source>
</evidence>
<dbReference type="AlphaFoldDB" id="A0A4S2CWS5"/>
<dbReference type="Proteomes" id="UP000306631">
    <property type="component" value="Unassembled WGS sequence"/>
</dbReference>
<gene>
    <name evidence="2" type="ORF">E5352_12920</name>
</gene>
<keyword evidence="2" id="KW-0808">Transferase</keyword>